<evidence type="ECO:0000256" key="1">
    <source>
        <dbReference type="SAM" id="Phobius"/>
    </source>
</evidence>
<protein>
    <recommendedName>
        <fullName evidence="4">NfeD-like C-terminal domain-containing protein</fullName>
    </recommendedName>
</protein>
<keyword evidence="1" id="KW-0472">Membrane</keyword>
<keyword evidence="1" id="KW-1133">Transmembrane helix</keyword>
<dbReference type="RefSeq" id="WP_184677230.1">
    <property type="nucleotide sequence ID" value="NZ_JACHGY010000001.1"/>
</dbReference>
<dbReference type="InterPro" id="IPR012340">
    <property type="entry name" value="NA-bd_OB-fold"/>
</dbReference>
<keyword evidence="3" id="KW-1185">Reference proteome</keyword>
<dbReference type="Proteomes" id="UP000541810">
    <property type="component" value="Unassembled WGS sequence"/>
</dbReference>
<dbReference type="Gene3D" id="2.40.50.140">
    <property type="entry name" value="Nucleic acid-binding proteins"/>
    <property type="match status" value="1"/>
</dbReference>
<feature type="transmembrane region" description="Helical" evidence="1">
    <location>
        <begin position="64"/>
        <end position="85"/>
    </location>
</feature>
<gene>
    <name evidence="2" type="ORF">HNQ40_001466</name>
</gene>
<accession>A0A7X0LJR7</accession>
<evidence type="ECO:0008006" key="4">
    <source>
        <dbReference type="Google" id="ProtNLM"/>
    </source>
</evidence>
<evidence type="ECO:0000313" key="3">
    <source>
        <dbReference type="Proteomes" id="UP000541810"/>
    </source>
</evidence>
<reference evidence="2 3" key="1">
    <citation type="submission" date="2020-08" db="EMBL/GenBank/DDBJ databases">
        <title>Genomic Encyclopedia of Type Strains, Phase IV (KMG-IV): sequencing the most valuable type-strain genomes for metagenomic binning, comparative biology and taxonomic classification.</title>
        <authorList>
            <person name="Goeker M."/>
        </authorList>
    </citation>
    <scope>NUCLEOTIDE SEQUENCE [LARGE SCALE GENOMIC DNA]</scope>
    <source>
        <strain evidence="2 3">DSM 103725</strain>
    </source>
</reference>
<feature type="transmembrane region" description="Helical" evidence="1">
    <location>
        <begin position="97"/>
        <end position="117"/>
    </location>
</feature>
<keyword evidence="1" id="KW-0812">Transmembrane</keyword>
<dbReference type="EMBL" id="JACHGY010000001">
    <property type="protein sequence ID" value="MBB6429660.1"/>
    <property type="molecule type" value="Genomic_DNA"/>
</dbReference>
<sequence>MKFLELLLDWQNLRLDFGVDAVIYAALALAGTALFVLRLGLSLLLGIGDEMDFDTGELEHGGGFPLISLLSLTAFFMGAGWMGLIARVDWDLSPTPAAFAAGGFGFLLMLLSASLMFGAKRLTQDVTYDVKTAVGRTGQCYMAIPAKGEGSGQVRVSVSGRSMIVNAISNGAAIEAFKDITVVDARDDETLIVQQAGG</sequence>
<dbReference type="AlphaFoldDB" id="A0A7X0LJR7"/>
<feature type="transmembrane region" description="Helical" evidence="1">
    <location>
        <begin position="21"/>
        <end position="44"/>
    </location>
</feature>
<evidence type="ECO:0000313" key="2">
    <source>
        <dbReference type="EMBL" id="MBB6429660.1"/>
    </source>
</evidence>
<organism evidence="2 3">
    <name type="scientific">Algisphaera agarilytica</name>
    <dbReference type="NCBI Taxonomy" id="1385975"/>
    <lineage>
        <taxon>Bacteria</taxon>
        <taxon>Pseudomonadati</taxon>
        <taxon>Planctomycetota</taxon>
        <taxon>Phycisphaerae</taxon>
        <taxon>Phycisphaerales</taxon>
        <taxon>Phycisphaeraceae</taxon>
        <taxon>Algisphaera</taxon>
    </lineage>
</organism>
<proteinExistence type="predicted"/>
<comment type="caution">
    <text evidence="2">The sequence shown here is derived from an EMBL/GenBank/DDBJ whole genome shotgun (WGS) entry which is preliminary data.</text>
</comment>
<name>A0A7X0LJR7_9BACT</name>